<evidence type="ECO:0000313" key="3">
    <source>
        <dbReference type="Proteomes" id="UP000813427"/>
    </source>
</evidence>
<organism evidence="2 3">
    <name type="scientific">Fusarium tricinctum</name>
    <dbReference type="NCBI Taxonomy" id="61284"/>
    <lineage>
        <taxon>Eukaryota</taxon>
        <taxon>Fungi</taxon>
        <taxon>Dikarya</taxon>
        <taxon>Ascomycota</taxon>
        <taxon>Pezizomycotina</taxon>
        <taxon>Sordariomycetes</taxon>
        <taxon>Hypocreomycetidae</taxon>
        <taxon>Hypocreales</taxon>
        <taxon>Nectriaceae</taxon>
        <taxon>Fusarium</taxon>
        <taxon>Fusarium tricinctum species complex</taxon>
    </lineage>
</organism>
<evidence type="ECO:0000313" key="2">
    <source>
        <dbReference type="EMBL" id="KAH7232794.1"/>
    </source>
</evidence>
<proteinExistence type="predicted"/>
<protein>
    <submittedName>
        <fullName evidence="2">Uncharacterized protein</fullName>
    </submittedName>
</protein>
<dbReference type="Proteomes" id="UP000813427">
    <property type="component" value="Unassembled WGS sequence"/>
</dbReference>
<sequence>MTRCKAQSCTLPALLIDRGTLMSFIAGRSADTTSVTLISWFPRRAYVPTLQPKLVRYATNSKVPFTIALILMDLTVTAFFHIRPMVEENTGSHPLSRSQASCCDPLIGRVTDPLAKQFSTGPVSFDVEDDENMVENEAHEAWVVLRLGRHAEVSPKTARGNLVAGSAGGSDGMSTL</sequence>
<keyword evidence="1" id="KW-0472">Membrane</keyword>
<keyword evidence="1" id="KW-0812">Transmembrane</keyword>
<gene>
    <name evidence="2" type="ORF">BKA59DRAFT_559840</name>
</gene>
<feature type="transmembrane region" description="Helical" evidence="1">
    <location>
        <begin position="63"/>
        <end position="82"/>
    </location>
</feature>
<accession>A0A8K0RMG7</accession>
<keyword evidence="1" id="KW-1133">Transmembrane helix</keyword>
<name>A0A8K0RMG7_9HYPO</name>
<reference evidence="2" key="1">
    <citation type="journal article" date="2021" name="Nat. Commun.">
        <title>Genetic determinants of endophytism in the Arabidopsis root mycobiome.</title>
        <authorList>
            <person name="Mesny F."/>
            <person name="Miyauchi S."/>
            <person name="Thiergart T."/>
            <person name="Pickel B."/>
            <person name="Atanasova L."/>
            <person name="Karlsson M."/>
            <person name="Huettel B."/>
            <person name="Barry K.W."/>
            <person name="Haridas S."/>
            <person name="Chen C."/>
            <person name="Bauer D."/>
            <person name="Andreopoulos W."/>
            <person name="Pangilinan J."/>
            <person name="LaButti K."/>
            <person name="Riley R."/>
            <person name="Lipzen A."/>
            <person name="Clum A."/>
            <person name="Drula E."/>
            <person name="Henrissat B."/>
            <person name="Kohler A."/>
            <person name="Grigoriev I.V."/>
            <person name="Martin F.M."/>
            <person name="Hacquard S."/>
        </authorList>
    </citation>
    <scope>NUCLEOTIDE SEQUENCE</scope>
    <source>
        <strain evidence="2">MPI-SDFR-AT-0068</strain>
    </source>
</reference>
<evidence type="ECO:0000256" key="1">
    <source>
        <dbReference type="SAM" id="Phobius"/>
    </source>
</evidence>
<comment type="caution">
    <text evidence="2">The sequence shown here is derived from an EMBL/GenBank/DDBJ whole genome shotgun (WGS) entry which is preliminary data.</text>
</comment>
<keyword evidence="3" id="KW-1185">Reference proteome</keyword>
<dbReference type="EMBL" id="JAGPXF010000008">
    <property type="protein sequence ID" value="KAH7232794.1"/>
    <property type="molecule type" value="Genomic_DNA"/>
</dbReference>
<dbReference type="AlphaFoldDB" id="A0A8K0RMG7"/>